<accession>A0ABQ5GA92</accession>
<keyword evidence="2" id="KW-1185">Reference proteome</keyword>
<evidence type="ECO:0000313" key="2">
    <source>
        <dbReference type="Proteomes" id="UP001151760"/>
    </source>
</evidence>
<name>A0ABQ5GA92_9ASTR</name>
<organism evidence="1 2">
    <name type="scientific">Tanacetum coccineum</name>
    <dbReference type="NCBI Taxonomy" id="301880"/>
    <lineage>
        <taxon>Eukaryota</taxon>
        <taxon>Viridiplantae</taxon>
        <taxon>Streptophyta</taxon>
        <taxon>Embryophyta</taxon>
        <taxon>Tracheophyta</taxon>
        <taxon>Spermatophyta</taxon>
        <taxon>Magnoliopsida</taxon>
        <taxon>eudicotyledons</taxon>
        <taxon>Gunneridae</taxon>
        <taxon>Pentapetalae</taxon>
        <taxon>asterids</taxon>
        <taxon>campanulids</taxon>
        <taxon>Asterales</taxon>
        <taxon>Asteraceae</taxon>
        <taxon>Asteroideae</taxon>
        <taxon>Anthemideae</taxon>
        <taxon>Anthemidinae</taxon>
        <taxon>Tanacetum</taxon>
    </lineage>
</organism>
<gene>
    <name evidence="1" type="ORF">Tco_1031873</name>
</gene>
<sequence>MKNANPSCSTFNREFLDPKKKKEIESWLKDSRIVDSLDGSNEIKYFVTFPTLEELEYHEWLLKYPKPSWVKAKIRTRNLNNVKISCKMGHFLKRQAYIDLESPINVMSKQHYNEIMNGGLESRQKPYNPSKNSNFAGRVKGLKVFVGNFTYECNFMILEDTTSIIDHHLGEVVFGKLFARNTGLVYDQEEGTVTCKKDDEKITFKMPHKMEASDRMDLKDIYTDSIHPLSLGETMTKEIESWLRDSRIVDSLDGSNEIEYFDTIPTMEELEYHEWLLKYPKPSWVKAKIRTGNLNNVKITYKMGHFLKRQAYIDLESPINVMSKQHYNEIMNKGLESRQKPSNPSKNSNFVGRVKGLKVFIGNFTYECNFMILEDTTSIIDRHLGEVFFGKPFARNTGLVYDQDEGTVTFEKDDEKTTFKMPHKMEASNHIDFKDINTDSIPPFVLGSNDDPVKTYYSDSLTLAPKYREDESISKEIRHLMKLERESKRYKGEVT</sequence>
<dbReference type="InterPro" id="IPR021109">
    <property type="entry name" value="Peptidase_aspartic_dom_sf"/>
</dbReference>
<comment type="caution">
    <text evidence="1">The sequence shown here is derived from an EMBL/GenBank/DDBJ whole genome shotgun (WGS) entry which is preliminary data.</text>
</comment>
<dbReference type="Proteomes" id="UP001151760">
    <property type="component" value="Unassembled WGS sequence"/>
</dbReference>
<protein>
    <submittedName>
        <fullName evidence="1">Protein kinase-like domain, concanavalin A-like lectin/glucanase domain protein</fullName>
    </submittedName>
</protein>
<reference evidence="1" key="1">
    <citation type="journal article" date="2022" name="Int. J. Mol. Sci.">
        <title>Draft Genome of Tanacetum Coccineum: Genomic Comparison of Closely Related Tanacetum-Family Plants.</title>
        <authorList>
            <person name="Yamashiro T."/>
            <person name="Shiraishi A."/>
            <person name="Nakayama K."/>
            <person name="Satake H."/>
        </authorList>
    </citation>
    <scope>NUCLEOTIDE SEQUENCE</scope>
</reference>
<evidence type="ECO:0000313" key="1">
    <source>
        <dbReference type="EMBL" id="GJT72587.1"/>
    </source>
</evidence>
<proteinExistence type="predicted"/>
<dbReference type="EMBL" id="BQNB010018272">
    <property type="protein sequence ID" value="GJT72587.1"/>
    <property type="molecule type" value="Genomic_DNA"/>
</dbReference>
<dbReference type="Gene3D" id="2.40.70.10">
    <property type="entry name" value="Acid Proteases"/>
    <property type="match status" value="2"/>
</dbReference>
<reference evidence="1" key="2">
    <citation type="submission" date="2022-01" db="EMBL/GenBank/DDBJ databases">
        <authorList>
            <person name="Yamashiro T."/>
            <person name="Shiraishi A."/>
            <person name="Satake H."/>
            <person name="Nakayama K."/>
        </authorList>
    </citation>
    <scope>NUCLEOTIDE SEQUENCE</scope>
</reference>